<organism evidence="1 2">
    <name type="scientific">Pseudomonas syringae pv. coryli</name>
    <dbReference type="NCBI Taxonomy" id="317659"/>
    <lineage>
        <taxon>Bacteria</taxon>
        <taxon>Pseudomonadati</taxon>
        <taxon>Pseudomonadota</taxon>
        <taxon>Gammaproteobacteria</taxon>
        <taxon>Pseudomonadales</taxon>
        <taxon>Pseudomonadaceae</taxon>
        <taxon>Pseudomonas</taxon>
    </lineage>
</organism>
<reference evidence="1 2" key="1">
    <citation type="submission" date="2015-09" db="EMBL/GenBank/DDBJ databases">
        <title>Genome announcement of multiple Pseudomonas syringae strains.</title>
        <authorList>
            <person name="Thakur S."/>
            <person name="Wang P.W."/>
            <person name="Gong Y."/>
            <person name="Weir B.S."/>
            <person name="Guttman D.S."/>
        </authorList>
    </citation>
    <scope>NUCLEOTIDE SEQUENCE [LARGE SCALE GENOMIC DNA]</scope>
    <source>
        <strain evidence="1 2">ICMP17001</strain>
    </source>
</reference>
<dbReference type="PATRIC" id="fig|317659.3.peg.5921"/>
<proteinExistence type="predicted"/>
<dbReference type="Proteomes" id="UP000051335">
    <property type="component" value="Unassembled WGS sequence"/>
</dbReference>
<gene>
    <name evidence="1" type="ORF">ALO75_03777</name>
</gene>
<name>A0A0P9RST4_9PSED</name>
<evidence type="ECO:0000313" key="1">
    <source>
        <dbReference type="EMBL" id="KPW87680.1"/>
    </source>
</evidence>
<protein>
    <submittedName>
        <fullName evidence="1">Uncharacterized protein</fullName>
    </submittedName>
</protein>
<comment type="caution">
    <text evidence="1">The sequence shown here is derived from an EMBL/GenBank/DDBJ whole genome shotgun (WGS) entry which is preliminary data.</text>
</comment>
<dbReference type="RefSeq" id="WP_046237380.1">
    <property type="nucleotide sequence ID" value="NZ_LJQC01001068.1"/>
</dbReference>
<dbReference type="AlphaFoldDB" id="A0A0P9RST4"/>
<keyword evidence="2" id="KW-1185">Reference proteome</keyword>
<sequence length="64" mass="6558">MSILTKWALQAAALFVLGWMAVSVASWSNHVANGTGSDRLAELNAGVLSSQVLAVSSSPTAQGE</sequence>
<evidence type="ECO:0000313" key="2">
    <source>
        <dbReference type="Proteomes" id="UP000051335"/>
    </source>
</evidence>
<accession>A0A0P9RST4</accession>
<dbReference type="EMBL" id="LJQC01001068">
    <property type="protein sequence ID" value="KPW87680.1"/>
    <property type="molecule type" value="Genomic_DNA"/>
</dbReference>